<evidence type="ECO:0000313" key="2">
    <source>
        <dbReference type="EMBL" id="BCJ31709.1"/>
    </source>
</evidence>
<dbReference type="KEGG" id="aser:Asera_58170"/>
<evidence type="ECO:0000313" key="3">
    <source>
        <dbReference type="Proteomes" id="UP000680750"/>
    </source>
</evidence>
<feature type="transmembrane region" description="Helical" evidence="1">
    <location>
        <begin position="46"/>
        <end position="63"/>
    </location>
</feature>
<keyword evidence="1" id="KW-0812">Transmembrane</keyword>
<accession>A0A810L8Z8</accession>
<dbReference type="Pfam" id="PF11239">
    <property type="entry name" value="DUF3040"/>
    <property type="match status" value="1"/>
</dbReference>
<evidence type="ECO:0008006" key="4">
    <source>
        <dbReference type="Google" id="ProtNLM"/>
    </source>
</evidence>
<proteinExistence type="predicted"/>
<dbReference type="RefSeq" id="WP_030444012.1">
    <property type="nucleotide sequence ID" value="NZ_AP023354.1"/>
</dbReference>
<keyword evidence="1" id="KW-1133">Transmembrane helix</keyword>
<evidence type="ECO:0000256" key="1">
    <source>
        <dbReference type="SAM" id="Phobius"/>
    </source>
</evidence>
<protein>
    <recommendedName>
        <fullName evidence="4">DUF3040 domain-containing protein</fullName>
    </recommendedName>
</protein>
<sequence length="92" mass="10062">MLSSEERQRLADMAVEIAHDDRRFADGLRNGRPCAPRELRWGGGRITVFLLTIAVLAASIVLAATGVTMLGMCSLPAVGIALGWVIRGWYRH</sequence>
<feature type="transmembrane region" description="Helical" evidence="1">
    <location>
        <begin position="69"/>
        <end position="90"/>
    </location>
</feature>
<reference evidence="2" key="1">
    <citation type="submission" date="2020-08" db="EMBL/GenBank/DDBJ databases">
        <title>Whole genome shotgun sequence of Actinocatenispora sera NBRC 101916.</title>
        <authorList>
            <person name="Komaki H."/>
            <person name="Tamura T."/>
        </authorList>
    </citation>
    <scope>NUCLEOTIDE SEQUENCE</scope>
    <source>
        <strain evidence="2">NBRC 101916</strain>
    </source>
</reference>
<dbReference type="EMBL" id="AP023354">
    <property type="protein sequence ID" value="BCJ31709.1"/>
    <property type="molecule type" value="Genomic_DNA"/>
</dbReference>
<organism evidence="2 3">
    <name type="scientific">Actinocatenispora sera</name>
    <dbReference type="NCBI Taxonomy" id="390989"/>
    <lineage>
        <taxon>Bacteria</taxon>
        <taxon>Bacillati</taxon>
        <taxon>Actinomycetota</taxon>
        <taxon>Actinomycetes</taxon>
        <taxon>Micromonosporales</taxon>
        <taxon>Micromonosporaceae</taxon>
        <taxon>Actinocatenispora</taxon>
    </lineage>
</organism>
<dbReference type="Proteomes" id="UP000680750">
    <property type="component" value="Chromosome"/>
</dbReference>
<name>A0A810L8Z8_9ACTN</name>
<dbReference type="AlphaFoldDB" id="A0A810L8Z8"/>
<gene>
    <name evidence="2" type="ORF">Asera_58170</name>
</gene>
<keyword evidence="1" id="KW-0472">Membrane</keyword>
<dbReference type="OrthoDB" id="4331268at2"/>
<dbReference type="InterPro" id="IPR021401">
    <property type="entry name" value="DUF3040"/>
</dbReference>
<keyword evidence="3" id="KW-1185">Reference proteome</keyword>